<dbReference type="AlphaFoldDB" id="A0A7S2YNF4"/>
<evidence type="ECO:0000256" key="1">
    <source>
        <dbReference type="SAM" id="MobiDB-lite"/>
    </source>
</evidence>
<dbReference type="PANTHER" id="PTHR32098:SF5">
    <property type="entry name" value="LYCOPENE BETA_EPSILON CYCLASE PROTEIN"/>
    <property type="match status" value="1"/>
</dbReference>
<feature type="signal peptide" evidence="2">
    <location>
        <begin position="1"/>
        <end position="21"/>
    </location>
</feature>
<evidence type="ECO:0008006" key="4">
    <source>
        <dbReference type="Google" id="ProtNLM"/>
    </source>
</evidence>
<dbReference type="PANTHER" id="PTHR32098">
    <property type="entry name" value="LYCOPENE BETA/EPSILON CYCLASE PROTEIN"/>
    <property type="match status" value="1"/>
</dbReference>
<feature type="chain" id="PRO_5031526818" description="FAD dependent oxidoreductase domain-containing protein" evidence="2">
    <location>
        <begin position="22"/>
        <end position="664"/>
    </location>
</feature>
<dbReference type="Gene3D" id="3.50.50.60">
    <property type="entry name" value="FAD/NAD(P)-binding domain"/>
    <property type="match status" value="1"/>
</dbReference>
<dbReference type="InterPro" id="IPR036188">
    <property type="entry name" value="FAD/NAD-bd_sf"/>
</dbReference>
<organism evidence="3">
    <name type="scientific">Entomoneis paludosa</name>
    <dbReference type="NCBI Taxonomy" id="265537"/>
    <lineage>
        <taxon>Eukaryota</taxon>
        <taxon>Sar</taxon>
        <taxon>Stramenopiles</taxon>
        <taxon>Ochrophyta</taxon>
        <taxon>Bacillariophyta</taxon>
        <taxon>Bacillariophyceae</taxon>
        <taxon>Bacillariophycidae</taxon>
        <taxon>Entomoneidaceae</taxon>
        <taxon>Entomoneis</taxon>
    </lineage>
</organism>
<proteinExistence type="predicted"/>
<feature type="region of interest" description="Disordered" evidence="1">
    <location>
        <begin position="113"/>
        <end position="133"/>
    </location>
</feature>
<evidence type="ECO:0000256" key="2">
    <source>
        <dbReference type="SAM" id="SignalP"/>
    </source>
</evidence>
<dbReference type="SUPFAM" id="SSF51905">
    <property type="entry name" value="FAD/NAD(P)-binding domain"/>
    <property type="match status" value="1"/>
</dbReference>
<dbReference type="EMBL" id="HBHT01033809">
    <property type="protein sequence ID" value="CAD9986459.1"/>
    <property type="molecule type" value="Transcribed_RNA"/>
</dbReference>
<protein>
    <recommendedName>
        <fullName evidence="4">FAD dependent oxidoreductase domain-containing protein</fullName>
    </recommendedName>
</protein>
<keyword evidence="2" id="KW-0732">Signal</keyword>
<gene>
    <name evidence="3" type="ORF">APAL1065_LOCUS22729</name>
</gene>
<name>A0A7S2YNF4_9STRA</name>
<feature type="region of interest" description="Disordered" evidence="1">
    <location>
        <begin position="51"/>
        <end position="72"/>
    </location>
</feature>
<reference evidence="3" key="1">
    <citation type="submission" date="2021-01" db="EMBL/GenBank/DDBJ databases">
        <authorList>
            <person name="Corre E."/>
            <person name="Pelletier E."/>
            <person name="Niang G."/>
            <person name="Scheremetjew M."/>
            <person name="Finn R."/>
            <person name="Kale V."/>
            <person name="Holt S."/>
            <person name="Cochrane G."/>
            <person name="Meng A."/>
            <person name="Brown T."/>
            <person name="Cohen L."/>
        </authorList>
    </citation>
    <scope>NUCLEOTIDE SEQUENCE</scope>
    <source>
        <strain evidence="3">CCMP125</strain>
    </source>
</reference>
<accession>A0A7S2YNF4</accession>
<evidence type="ECO:0000313" key="3">
    <source>
        <dbReference type="EMBL" id="CAD9986459.1"/>
    </source>
</evidence>
<sequence>MKTCFSSATLALVCLAGNAIAFSPVATVLKPAQRSFDNDSQSLTILQASVVEEKAQETPAGSETSQEEELDTRGMTERIMNSIQAESQATGAGGASTFEAFKRAEENWKRLKDYMPSPDDVPPPPFVTEEDESSNPKCYAKLQEQKGKSLDYDIAICGGTLGIFFATALQLKGHKVCVVEAGKLRGREQEWNISMDEMLHLKALGVLSQEDIDAAVQTEFPGCRSGFKNEEGPVKGGYQVNGIGYECFTEDVLNLGVSPKVLLERVAERFESLGGVIKQETRLQGVFVANEIGAALDIGEEKEPITATLIMDAMGNGSPITRQQRFGNKPDGVCAVVGSCASGFEKETNLVGDIIYTNTMIQDKGENGKMQYFWEAFPVGIGRNGNEPGTSDVKTTYMFTYMDADPRRPSLETLMEDYWKLLPEYQPSIKNPETDLDFKRVLFAFFPTYRESPLKPQFNRILAVGDASGIQSPLSFGGFGALTRHLDRITEAVTEAMESDLLNKEDLGEINQYTPNLSAAWMFQKAMSIKIGQPFVSKKFINRLLATNFEGMEDMGTRTITPFLQDVVRFDGLVGSLARSFVADPTFMPVIVTWVGIPTLVEWIGHLGMMGAYAALDNVVSPWLRPIGNATLKDSRKRYLLNRWCDAWKFGSGNDFDVSKLPKN</sequence>